<dbReference type="RefSeq" id="WP_091589190.1">
    <property type="nucleotide sequence ID" value="NZ_JBHRWG010000003.1"/>
</dbReference>
<evidence type="ECO:0000313" key="7">
    <source>
        <dbReference type="Proteomes" id="UP000199393"/>
    </source>
</evidence>
<dbReference type="AlphaFoldDB" id="A0A1C3N0D0"/>
<dbReference type="PANTHER" id="PTHR43585:SF2">
    <property type="entry name" value="ATP-GRASP ENZYME FSQD"/>
    <property type="match status" value="1"/>
</dbReference>
<dbReference type="PATRIC" id="fig|307121.4.peg.1559"/>
<keyword evidence="3 4" id="KW-0067">ATP-binding</keyword>
<evidence type="ECO:0000259" key="5">
    <source>
        <dbReference type="PROSITE" id="PS50975"/>
    </source>
</evidence>
<dbReference type="PROSITE" id="PS50975">
    <property type="entry name" value="ATP_GRASP"/>
    <property type="match status" value="1"/>
</dbReference>
<dbReference type="Proteomes" id="UP000199393">
    <property type="component" value="Chromosome I"/>
</dbReference>
<dbReference type="GO" id="GO:0016874">
    <property type="term" value="F:ligase activity"/>
    <property type="evidence" value="ECO:0007669"/>
    <property type="project" value="UniProtKB-KW"/>
</dbReference>
<evidence type="ECO:0000256" key="4">
    <source>
        <dbReference type="PROSITE-ProRule" id="PRU00409"/>
    </source>
</evidence>
<dbReference type="STRING" id="307121.GA0070620_1522"/>
<proteinExistence type="predicted"/>
<gene>
    <name evidence="6" type="ORF">GA0070620_1522</name>
</gene>
<evidence type="ECO:0000256" key="1">
    <source>
        <dbReference type="ARBA" id="ARBA00022598"/>
    </source>
</evidence>
<dbReference type="InterPro" id="IPR052032">
    <property type="entry name" value="ATP-dep_AA_Ligase"/>
</dbReference>
<feature type="domain" description="ATP-grasp" evidence="5">
    <location>
        <begin position="106"/>
        <end position="291"/>
    </location>
</feature>
<dbReference type="InterPro" id="IPR011761">
    <property type="entry name" value="ATP-grasp"/>
</dbReference>
<dbReference type="Gene3D" id="3.30.470.20">
    <property type="entry name" value="ATP-grasp fold, B domain"/>
    <property type="match status" value="1"/>
</dbReference>
<evidence type="ECO:0000313" key="6">
    <source>
        <dbReference type="EMBL" id="SBV26040.1"/>
    </source>
</evidence>
<protein>
    <submittedName>
        <fullName evidence="6">Biotin carboxylase</fullName>
    </submittedName>
</protein>
<evidence type="ECO:0000256" key="2">
    <source>
        <dbReference type="ARBA" id="ARBA00022741"/>
    </source>
</evidence>
<dbReference type="GO" id="GO:0005524">
    <property type="term" value="F:ATP binding"/>
    <property type="evidence" value="ECO:0007669"/>
    <property type="project" value="UniProtKB-UniRule"/>
</dbReference>
<keyword evidence="7" id="KW-1185">Reference proteome</keyword>
<dbReference type="GO" id="GO:0046872">
    <property type="term" value="F:metal ion binding"/>
    <property type="evidence" value="ECO:0007669"/>
    <property type="project" value="InterPro"/>
</dbReference>
<reference evidence="7" key="1">
    <citation type="submission" date="2016-06" db="EMBL/GenBank/DDBJ databases">
        <authorList>
            <person name="Varghese N."/>
            <person name="Submissions Spin"/>
        </authorList>
    </citation>
    <scope>NUCLEOTIDE SEQUENCE [LARGE SCALE GENOMIC DNA]</scope>
    <source>
        <strain evidence="7">DSM 45344</strain>
    </source>
</reference>
<dbReference type="SUPFAM" id="SSF56059">
    <property type="entry name" value="Glutathione synthetase ATP-binding domain-like"/>
    <property type="match status" value="1"/>
</dbReference>
<evidence type="ECO:0000256" key="3">
    <source>
        <dbReference type="ARBA" id="ARBA00022840"/>
    </source>
</evidence>
<sequence length="400" mass="42153">MRLYITALNPTDAVRDGFVPAAAALGLPVTVLTDRPGEWPADIPALRCDVRDPDAVVAAVAAGRPAALLSNSDHLQAATALAARRLGLPGKDPDAARRCKDKAAARRAVTAAGLDQVHTLTVDPGAVPAVADAAYPAVVKPRDGVASEDAYLVGDARELAARVTEIRARRPDVALVVEEYLTGDLRTHETLGDGDALAVLGGWRTGLGPPPTFTEVSLDWAPPTADETAQLRAHLDALGVGFGACHTEYVVQDGRVRLIEVNYRLIGDRMDLILAELLGVPLFAHVIRLHLGEPLAALDLPDPQAVGRHARVEYVCADRPGRLTAAPGPLDGTAPPGPLDPIAAGVRLGCRPLREVGRDAEVTGTNRDYLAVLHGIGSDAPRVRTALARFRAGLRWEISG</sequence>
<dbReference type="OrthoDB" id="24041at2"/>
<keyword evidence="1" id="KW-0436">Ligase</keyword>
<name>A0A1C3N0D0_9ACTN</name>
<keyword evidence="2 4" id="KW-0547">Nucleotide-binding</keyword>
<dbReference type="EMBL" id="LT598496">
    <property type="protein sequence ID" value="SBV26040.1"/>
    <property type="molecule type" value="Genomic_DNA"/>
</dbReference>
<organism evidence="6 7">
    <name type="scientific">Micromonospora krabiensis</name>
    <dbReference type="NCBI Taxonomy" id="307121"/>
    <lineage>
        <taxon>Bacteria</taxon>
        <taxon>Bacillati</taxon>
        <taxon>Actinomycetota</taxon>
        <taxon>Actinomycetes</taxon>
        <taxon>Micromonosporales</taxon>
        <taxon>Micromonosporaceae</taxon>
        <taxon>Micromonospora</taxon>
    </lineage>
</organism>
<accession>A0A1C3N0D0</accession>
<dbReference type="PANTHER" id="PTHR43585">
    <property type="entry name" value="FUMIPYRROLE BIOSYNTHESIS PROTEIN C"/>
    <property type="match status" value="1"/>
</dbReference>